<sequence>MRRTIALFTTSLAVTAALVAVPQAASAHGGMTSPATRTYTCYLEGPEDPDSPACVAAVAQGGTQPLYDWFEVNIRNNNGQHRTLIPDGQLCGAGREKYAAYNAARADWQATAIPVGTSSYTFKYGAWVPHPGWFELYITRAGYDPAQPLKWSDLEGPFSTSYNPPIVDGAYQWTSALPARTGRHVIYSIWQRTDSPEAFFNCSDVVFGEDNGGPGEPPPPSCSASVAVTNAWTGGFQAEVSVTNTGTTTVNPWTLTWYMPGATLNSGWNATVTQSGDIVSARAPSWNLALSPGETWKVGFTANGSASPPPSATAVNGTACA</sequence>
<dbReference type="GO" id="GO:0030247">
    <property type="term" value="F:polysaccharide binding"/>
    <property type="evidence" value="ECO:0007669"/>
    <property type="project" value="UniProtKB-UniRule"/>
</dbReference>
<organism evidence="4 5">
    <name type="scientific">Phytomonospora endophytica</name>
    <dbReference type="NCBI Taxonomy" id="714109"/>
    <lineage>
        <taxon>Bacteria</taxon>
        <taxon>Bacillati</taxon>
        <taxon>Actinomycetota</taxon>
        <taxon>Actinomycetes</taxon>
        <taxon>Micromonosporales</taxon>
        <taxon>Micromonosporaceae</taxon>
        <taxon>Phytomonospora</taxon>
    </lineage>
</organism>
<proteinExistence type="predicted"/>
<dbReference type="SUPFAM" id="SSF81296">
    <property type="entry name" value="E set domains"/>
    <property type="match status" value="1"/>
</dbReference>
<evidence type="ECO:0000259" key="3">
    <source>
        <dbReference type="PROSITE" id="PS51173"/>
    </source>
</evidence>
<dbReference type="InterPro" id="IPR012291">
    <property type="entry name" value="CBM2_carb-bd_dom_sf"/>
</dbReference>
<dbReference type="InterPro" id="IPR014756">
    <property type="entry name" value="Ig_E-set"/>
</dbReference>
<protein>
    <submittedName>
        <fullName evidence="4">Chitin-binding protein</fullName>
    </submittedName>
</protein>
<dbReference type="PANTHER" id="PTHR34823">
    <property type="entry name" value="GLCNAC-BINDING PROTEIN A"/>
    <property type="match status" value="1"/>
</dbReference>
<dbReference type="RefSeq" id="WP_184785929.1">
    <property type="nucleotide sequence ID" value="NZ_BONT01000021.1"/>
</dbReference>
<name>A0A841FK43_9ACTN</name>
<reference evidence="4 5" key="1">
    <citation type="submission" date="2020-08" db="EMBL/GenBank/DDBJ databases">
        <title>Genomic Encyclopedia of Type Strains, Phase IV (KMG-IV): sequencing the most valuable type-strain genomes for metagenomic binning, comparative biology and taxonomic classification.</title>
        <authorList>
            <person name="Goeker M."/>
        </authorList>
    </citation>
    <scope>NUCLEOTIDE SEQUENCE [LARGE SCALE GENOMIC DNA]</scope>
    <source>
        <strain evidence="4 5">YIM 65646</strain>
    </source>
</reference>
<dbReference type="InterPro" id="IPR001919">
    <property type="entry name" value="CBD2"/>
</dbReference>
<feature type="chain" id="PRO_5032848595" evidence="2">
    <location>
        <begin position="28"/>
        <end position="321"/>
    </location>
</feature>
<dbReference type="InterPro" id="IPR008965">
    <property type="entry name" value="CBM2/CBM3_carb-bd_dom_sf"/>
</dbReference>
<dbReference type="InterPro" id="IPR004302">
    <property type="entry name" value="Cellulose/chitin-bd_N"/>
</dbReference>
<comment type="caution">
    <text evidence="4">The sequence shown here is derived from an EMBL/GenBank/DDBJ whole genome shotgun (WGS) entry which is preliminary data.</text>
</comment>
<dbReference type="Proteomes" id="UP000548476">
    <property type="component" value="Unassembled WGS sequence"/>
</dbReference>
<evidence type="ECO:0000313" key="4">
    <source>
        <dbReference type="EMBL" id="MBB6033009.1"/>
    </source>
</evidence>
<dbReference type="Pfam" id="PF03067">
    <property type="entry name" value="LPMO_10"/>
    <property type="match status" value="1"/>
</dbReference>
<dbReference type="Gene3D" id="2.70.50.50">
    <property type="entry name" value="chitin-binding protein cbp21"/>
    <property type="match status" value="1"/>
</dbReference>
<dbReference type="EMBL" id="JACHGT010000002">
    <property type="protein sequence ID" value="MBB6033009.1"/>
    <property type="molecule type" value="Genomic_DNA"/>
</dbReference>
<dbReference type="Gene3D" id="2.60.40.290">
    <property type="match status" value="1"/>
</dbReference>
<dbReference type="SUPFAM" id="SSF49384">
    <property type="entry name" value="Carbohydrate-binding domain"/>
    <property type="match status" value="1"/>
</dbReference>
<feature type="domain" description="CBM2" evidence="3">
    <location>
        <begin position="215"/>
        <end position="321"/>
    </location>
</feature>
<dbReference type="AlphaFoldDB" id="A0A841FK43"/>
<accession>A0A841FK43</accession>
<dbReference type="InterPro" id="IPR051024">
    <property type="entry name" value="GlcNAc_Chitin_IntDeg"/>
</dbReference>
<evidence type="ECO:0000256" key="1">
    <source>
        <dbReference type="ARBA" id="ARBA00022729"/>
    </source>
</evidence>
<gene>
    <name evidence="4" type="ORF">HNR73_000856</name>
</gene>
<dbReference type="Pfam" id="PF00553">
    <property type="entry name" value="CBM_2"/>
    <property type="match status" value="1"/>
</dbReference>
<dbReference type="GO" id="GO:0005975">
    <property type="term" value="P:carbohydrate metabolic process"/>
    <property type="evidence" value="ECO:0007669"/>
    <property type="project" value="InterPro"/>
</dbReference>
<evidence type="ECO:0000313" key="5">
    <source>
        <dbReference type="Proteomes" id="UP000548476"/>
    </source>
</evidence>
<keyword evidence="1 2" id="KW-0732">Signal</keyword>
<dbReference type="PANTHER" id="PTHR34823:SF1">
    <property type="entry name" value="CHITIN-BINDING TYPE-4 DOMAIN-CONTAINING PROTEIN"/>
    <property type="match status" value="1"/>
</dbReference>
<dbReference type="SMART" id="SM00637">
    <property type="entry name" value="CBD_II"/>
    <property type="match status" value="1"/>
</dbReference>
<dbReference type="PROSITE" id="PS51173">
    <property type="entry name" value="CBM2"/>
    <property type="match status" value="1"/>
</dbReference>
<dbReference type="GO" id="GO:0004553">
    <property type="term" value="F:hydrolase activity, hydrolyzing O-glycosyl compounds"/>
    <property type="evidence" value="ECO:0007669"/>
    <property type="project" value="InterPro"/>
</dbReference>
<dbReference type="CDD" id="cd21177">
    <property type="entry name" value="LPMO_AA10"/>
    <property type="match status" value="1"/>
</dbReference>
<feature type="signal peptide" evidence="2">
    <location>
        <begin position="1"/>
        <end position="27"/>
    </location>
</feature>
<evidence type="ECO:0000256" key="2">
    <source>
        <dbReference type="SAM" id="SignalP"/>
    </source>
</evidence>
<keyword evidence="5" id="KW-1185">Reference proteome</keyword>